<name>A0A2K9DHY8_9MICO</name>
<dbReference type="RefSeq" id="WP_101305918.1">
    <property type="nucleotide sequence ID" value="NZ_CP025299.1"/>
</dbReference>
<evidence type="ECO:0000313" key="2">
    <source>
        <dbReference type="Proteomes" id="UP000233276"/>
    </source>
</evidence>
<protein>
    <submittedName>
        <fullName evidence="1">Uncharacterized protein</fullName>
    </submittedName>
</protein>
<dbReference type="Proteomes" id="UP000233276">
    <property type="component" value="Chromosome"/>
</dbReference>
<reference evidence="1 2" key="1">
    <citation type="submission" date="2017-12" db="EMBL/GenBank/DDBJ databases">
        <title>Isolation and characterization of estrogens degradatiion strain Microbacterium hominis SJTG1.</title>
        <authorList>
            <person name="Xiong W."/>
            <person name="Yin C."/>
            <person name="Zheng D."/>
            <person name="Liang R."/>
        </authorList>
    </citation>
    <scope>NUCLEOTIDE SEQUENCE [LARGE SCALE GENOMIC DNA]</scope>
    <source>
        <strain evidence="1 2">SJTG1</strain>
    </source>
</reference>
<organism evidence="1 2">
    <name type="scientific">Microbacterium hominis</name>
    <dbReference type="NCBI Taxonomy" id="162426"/>
    <lineage>
        <taxon>Bacteria</taxon>
        <taxon>Bacillati</taxon>
        <taxon>Actinomycetota</taxon>
        <taxon>Actinomycetes</taxon>
        <taxon>Micrococcales</taxon>
        <taxon>Microbacteriaceae</taxon>
        <taxon>Microbacterium</taxon>
    </lineage>
</organism>
<gene>
    <name evidence="1" type="ORF">CXR34_06180</name>
</gene>
<dbReference type="EMBL" id="CP025299">
    <property type="protein sequence ID" value="AUG29097.1"/>
    <property type="molecule type" value="Genomic_DNA"/>
</dbReference>
<sequence>MIDTLRSVVRELISGIGMLAPDVAQIGALSAVAVAVATLAVVVLVATAASTLEGASPTRVRSARSRLLAAPLAQSDPDAPGHVLRRGPSRAAPAA</sequence>
<proteinExistence type="predicted"/>
<dbReference type="KEGG" id="mhos:CXR34_06180"/>
<accession>A0A2K9DHY8</accession>
<evidence type="ECO:0000313" key="1">
    <source>
        <dbReference type="EMBL" id="AUG29097.1"/>
    </source>
</evidence>
<dbReference type="AlphaFoldDB" id="A0A2K9DHY8"/>